<dbReference type="Pfam" id="PF21799">
    <property type="entry name" value="MurD-like_N"/>
    <property type="match status" value="1"/>
</dbReference>
<dbReference type="InterPro" id="IPR036565">
    <property type="entry name" value="Mur-like_cat_sf"/>
</dbReference>
<dbReference type="SUPFAM" id="SSF51984">
    <property type="entry name" value="MurCD N-terminal domain"/>
    <property type="match status" value="1"/>
</dbReference>
<evidence type="ECO:0000256" key="17">
    <source>
        <dbReference type="HAMAP-Rule" id="MF_00639"/>
    </source>
</evidence>
<dbReference type="GO" id="GO:0005524">
    <property type="term" value="F:ATP binding"/>
    <property type="evidence" value="ECO:0007669"/>
    <property type="project" value="UniProtKB-UniRule"/>
</dbReference>
<evidence type="ECO:0000256" key="14">
    <source>
        <dbReference type="ARBA" id="ARBA00030398"/>
    </source>
</evidence>
<evidence type="ECO:0000259" key="19">
    <source>
        <dbReference type="Pfam" id="PF02875"/>
    </source>
</evidence>
<dbReference type="GO" id="GO:0008360">
    <property type="term" value="P:regulation of cell shape"/>
    <property type="evidence" value="ECO:0007669"/>
    <property type="project" value="UniProtKB-KW"/>
</dbReference>
<accession>A0A6I2GCG4</accession>
<dbReference type="EC" id="6.3.2.9" evidence="5 17"/>
<evidence type="ECO:0000256" key="12">
    <source>
        <dbReference type="ARBA" id="ARBA00022984"/>
    </source>
</evidence>
<dbReference type="InterPro" id="IPR004101">
    <property type="entry name" value="Mur_ligase_C"/>
</dbReference>
<dbReference type="HAMAP" id="MF_00639">
    <property type="entry name" value="MurD"/>
    <property type="match status" value="1"/>
</dbReference>
<dbReference type="Pfam" id="PF08245">
    <property type="entry name" value="Mur_ligase_M"/>
    <property type="match status" value="1"/>
</dbReference>
<dbReference type="Gene3D" id="3.40.50.720">
    <property type="entry name" value="NAD(P)-binding Rossmann-like Domain"/>
    <property type="match status" value="1"/>
</dbReference>
<comment type="catalytic activity">
    <reaction evidence="16 17 18">
        <text>UDP-N-acetyl-alpha-D-muramoyl-L-alanine + D-glutamate + ATP = UDP-N-acetyl-alpha-D-muramoyl-L-alanyl-D-glutamate + ADP + phosphate + H(+)</text>
        <dbReference type="Rhea" id="RHEA:16429"/>
        <dbReference type="ChEBI" id="CHEBI:15378"/>
        <dbReference type="ChEBI" id="CHEBI:29986"/>
        <dbReference type="ChEBI" id="CHEBI:30616"/>
        <dbReference type="ChEBI" id="CHEBI:43474"/>
        <dbReference type="ChEBI" id="CHEBI:83898"/>
        <dbReference type="ChEBI" id="CHEBI:83900"/>
        <dbReference type="ChEBI" id="CHEBI:456216"/>
        <dbReference type="EC" id="6.3.2.9"/>
    </reaction>
</comment>
<comment type="function">
    <text evidence="1 17 18">Cell wall formation. Catalyzes the addition of glutamate to the nucleotide precursor UDP-N-acetylmuramoyl-L-alanine (UMA).</text>
</comment>
<evidence type="ECO:0000256" key="2">
    <source>
        <dbReference type="ARBA" id="ARBA00004496"/>
    </source>
</evidence>
<name>A0A6I2GCG4_9LACT</name>
<evidence type="ECO:0000256" key="1">
    <source>
        <dbReference type="ARBA" id="ARBA00002734"/>
    </source>
</evidence>
<evidence type="ECO:0000256" key="6">
    <source>
        <dbReference type="ARBA" id="ARBA00015655"/>
    </source>
</evidence>
<comment type="subcellular location">
    <subcellularLocation>
        <location evidence="2 17 18">Cytoplasm</location>
    </subcellularLocation>
</comment>
<dbReference type="SUPFAM" id="SSF53244">
    <property type="entry name" value="MurD-like peptide ligases, peptide-binding domain"/>
    <property type="match status" value="1"/>
</dbReference>
<evidence type="ECO:0000256" key="7">
    <source>
        <dbReference type="ARBA" id="ARBA00022490"/>
    </source>
</evidence>
<keyword evidence="10 17" id="KW-0067">ATP-binding</keyword>
<dbReference type="GO" id="GO:0009252">
    <property type="term" value="P:peptidoglycan biosynthetic process"/>
    <property type="evidence" value="ECO:0007669"/>
    <property type="project" value="UniProtKB-UniRule"/>
</dbReference>
<dbReference type="EMBL" id="WJQS01000004">
    <property type="protein sequence ID" value="MRI85470.1"/>
    <property type="molecule type" value="Genomic_DNA"/>
</dbReference>
<dbReference type="PANTHER" id="PTHR43692">
    <property type="entry name" value="UDP-N-ACETYLMURAMOYLALANINE--D-GLUTAMATE LIGASE"/>
    <property type="match status" value="1"/>
</dbReference>
<evidence type="ECO:0000256" key="18">
    <source>
        <dbReference type="RuleBase" id="RU003664"/>
    </source>
</evidence>
<keyword evidence="11 17" id="KW-0133">Cell shape</keyword>
<keyword evidence="7 17" id="KW-0963">Cytoplasm</keyword>
<dbReference type="UniPathway" id="UPA00219"/>
<gene>
    <name evidence="17" type="primary">murD</name>
    <name evidence="21" type="ORF">GIY09_06210</name>
</gene>
<dbReference type="SUPFAM" id="SSF53623">
    <property type="entry name" value="MurD-like peptide ligases, catalytic domain"/>
    <property type="match status" value="1"/>
</dbReference>
<comment type="caution">
    <text evidence="21">The sequence shown here is derived from an EMBL/GenBank/DDBJ whole genome shotgun (WGS) entry which is preliminary data.</text>
</comment>
<dbReference type="AlphaFoldDB" id="A0A6I2GCG4"/>
<dbReference type="GO" id="GO:0071555">
    <property type="term" value="P:cell wall organization"/>
    <property type="evidence" value="ECO:0007669"/>
    <property type="project" value="UniProtKB-KW"/>
</dbReference>
<evidence type="ECO:0000256" key="11">
    <source>
        <dbReference type="ARBA" id="ARBA00022960"/>
    </source>
</evidence>
<evidence type="ECO:0000259" key="20">
    <source>
        <dbReference type="Pfam" id="PF08245"/>
    </source>
</evidence>
<dbReference type="PANTHER" id="PTHR43692:SF1">
    <property type="entry name" value="UDP-N-ACETYLMURAMOYLALANINE--D-GLUTAMATE LIGASE"/>
    <property type="match status" value="1"/>
</dbReference>
<keyword evidence="13 17" id="KW-0961">Cell wall biogenesis/degradation</keyword>
<keyword evidence="22" id="KW-1185">Reference proteome</keyword>
<evidence type="ECO:0000256" key="16">
    <source>
        <dbReference type="ARBA" id="ARBA00047632"/>
    </source>
</evidence>
<comment type="similarity">
    <text evidence="4 17">Belongs to the MurCDEF family.</text>
</comment>
<reference evidence="21 22" key="1">
    <citation type="submission" date="2019-11" db="EMBL/GenBank/DDBJ databases">
        <title>Characterisation of Fundicoccus ignavus gen. nov. sp. nov., a novel genus of the family Aerococcaceae isolated from bulk tank milk.</title>
        <authorList>
            <person name="Siebert A."/>
            <person name="Huptas C."/>
            <person name="Wenning M."/>
            <person name="Scherer S."/>
            <person name="Doll E.V."/>
        </authorList>
    </citation>
    <scope>NUCLEOTIDE SEQUENCE [LARGE SCALE GENOMIC DNA]</scope>
    <source>
        <strain evidence="21 22">WS4759</strain>
    </source>
</reference>
<keyword evidence="9 17" id="KW-0547">Nucleotide-binding</keyword>
<dbReference type="Proteomes" id="UP000430975">
    <property type="component" value="Unassembled WGS sequence"/>
</dbReference>
<dbReference type="GO" id="GO:0005737">
    <property type="term" value="C:cytoplasm"/>
    <property type="evidence" value="ECO:0007669"/>
    <property type="project" value="UniProtKB-SubCell"/>
</dbReference>
<feature type="binding site" evidence="17">
    <location>
        <begin position="119"/>
        <end position="125"/>
    </location>
    <ligand>
        <name>ATP</name>
        <dbReference type="ChEBI" id="CHEBI:30616"/>
    </ligand>
</feature>
<evidence type="ECO:0000313" key="21">
    <source>
        <dbReference type="EMBL" id="MRI85470.1"/>
    </source>
</evidence>
<dbReference type="InterPro" id="IPR013221">
    <property type="entry name" value="Mur_ligase_cen"/>
</dbReference>
<proteinExistence type="inferred from homology"/>
<evidence type="ECO:0000313" key="22">
    <source>
        <dbReference type="Proteomes" id="UP000430975"/>
    </source>
</evidence>
<evidence type="ECO:0000256" key="10">
    <source>
        <dbReference type="ARBA" id="ARBA00022840"/>
    </source>
</evidence>
<dbReference type="InterPro" id="IPR005762">
    <property type="entry name" value="MurD"/>
</dbReference>
<dbReference type="GO" id="GO:0051301">
    <property type="term" value="P:cell division"/>
    <property type="evidence" value="ECO:0007669"/>
    <property type="project" value="UniProtKB-KW"/>
</dbReference>
<organism evidence="21 22">
    <name type="scientific">Fundicoccus ignavus</name>
    <dbReference type="NCBI Taxonomy" id="2664442"/>
    <lineage>
        <taxon>Bacteria</taxon>
        <taxon>Bacillati</taxon>
        <taxon>Bacillota</taxon>
        <taxon>Bacilli</taxon>
        <taxon>Lactobacillales</taxon>
        <taxon>Aerococcaceae</taxon>
        <taxon>Fundicoccus</taxon>
    </lineage>
</organism>
<dbReference type="Gene3D" id="3.90.190.20">
    <property type="entry name" value="Mur ligase, C-terminal domain"/>
    <property type="match status" value="1"/>
</dbReference>
<evidence type="ECO:0000256" key="3">
    <source>
        <dbReference type="ARBA" id="ARBA00004752"/>
    </source>
</evidence>
<protein>
    <recommendedName>
        <fullName evidence="6 17">UDP-N-acetylmuramoylalanine--D-glutamate ligase</fullName>
        <ecNumber evidence="5 17">6.3.2.9</ecNumber>
    </recommendedName>
    <alternativeName>
        <fullName evidence="15 17">D-glutamic acid-adding enzyme</fullName>
    </alternativeName>
    <alternativeName>
        <fullName evidence="14 17">UDP-N-acetylmuramoyl-L-alanyl-D-glutamate synthetase</fullName>
    </alternativeName>
</protein>
<evidence type="ECO:0000256" key="4">
    <source>
        <dbReference type="ARBA" id="ARBA00010416"/>
    </source>
</evidence>
<keyword evidence="17 18" id="KW-0132">Cell division</keyword>
<dbReference type="RefSeq" id="WP_153863493.1">
    <property type="nucleotide sequence ID" value="NZ_WJQS01000004.1"/>
</dbReference>
<sequence>MLKNIDLTNQKVLILGYAMTGKSVAEFLLEQGANITINDRGDLSKDPSVTLLLSQGANIVSNGHPIELLDEGFDFIVKNPGIPYSLLIIQKALERKLPIYTDVELASWFSEAPIIGVTGSNGKTTTTSLIYQLLSNRSKGQAYLAGNIGIPSLEVAKKAQMDDDVIIELSSFQLMGIEKFKAKIAVICNIFEAHLDYHGSREEYIKAKLNLVKNLTSEDQIVYNYDQQEFQTWLANTEAERVPFAVDQVDEFVQKNGAYVIDSAIYFKDEKVAEVTDIQIPGKHNVENALAAIAVAKLKNVSNESIKQSLHQFQGVAYRIQPIGQSQGRSFFNDSKATNITATITALKSFNQSIVFVGGGLDRGNEFDELIPYLKQVRAAYLYGETKHKMKNAFELAGVSQVELFDTLDEATTAAYRAAESDETVLLSPSCASWDQFKTFEERGKVFTDLIQRLIIEEPYQEK</sequence>
<comment type="pathway">
    <text evidence="3 17 18">Cell wall biogenesis; peptidoglycan biosynthesis.</text>
</comment>
<evidence type="ECO:0000256" key="15">
    <source>
        <dbReference type="ARBA" id="ARBA00032324"/>
    </source>
</evidence>
<evidence type="ECO:0000256" key="9">
    <source>
        <dbReference type="ARBA" id="ARBA00022741"/>
    </source>
</evidence>
<dbReference type="Gene3D" id="3.40.1190.10">
    <property type="entry name" value="Mur-like, catalytic domain"/>
    <property type="match status" value="1"/>
</dbReference>
<keyword evidence="8 17" id="KW-0436">Ligase</keyword>
<dbReference type="Pfam" id="PF02875">
    <property type="entry name" value="Mur_ligase_C"/>
    <property type="match status" value="1"/>
</dbReference>
<dbReference type="NCBIfam" id="TIGR01087">
    <property type="entry name" value="murD"/>
    <property type="match status" value="1"/>
</dbReference>
<dbReference type="InterPro" id="IPR036615">
    <property type="entry name" value="Mur_ligase_C_dom_sf"/>
</dbReference>
<evidence type="ECO:0000256" key="8">
    <source>
        <dbReference type="ARBA" id="ARBA00022598"/>
    </source>
</evidence>
<keyword evidence="17 18" id="KW-0131">Cell cycle</keyword>
<dbReference type="GO" id="GO:0008764">
    <property type="term" value="F:UDP-N-acetylmuramoylalanine-D-glutamate ligase activity"/>
    <property type="evidence" value="ECO:0007669"/>
    <property type="project" value="UniProtKB-UniRule"/>
</dbReference>
<feature type="domain" description="Mur ligase central" evidence="20">
    <location>
        <begin position="117"/>
        <end position="296"/>
    </location>
</feature>
<feature type="domain" description="Mur ligase C-terminal" evidence="19">
    <location>
        <begin position="319"/>
        <end position="431"/>
    </location>
</feature>
<evidence type="ECO:0000256" key="13">
    <source>
        <dbReference type="ARBA" id="ARBA00023316"/>
    </source>
</evidence>
<evidence type="ECO:0000256" key="5">
    <source>
        <dbReference type="ARBA" id="ARBA00012212"/>
    </source>
</evidence>
<keyword evidence="12 17" id="KW-0573">Peptidoglycan synthesis</keyword>